<evidence type="ECO:0000259" key="1">
    <source>
        <dbReference type="Pfam" id="PF12697"/>
    </source>
</evidence>
<dbReference type="PANTHER" id="PTHR43798">
    <property type="entry name" value="MONOACYLGLYCEROL LIPASE"/>
    <property type="match status" value="1"/>
</dbReference>
<dbReference type="PANTHER" id="PTHR43798:SF33">
    <property type="entry name" value="HYDROLASE, PUTATIVE (AFU_ORTHOLOGUE AFUA_2G14860)-RELATED"/>
    <property type="match status" value="1"/>
</dbReference>
<dbReference type="KEGG" id="daer:H9K75_01395"/>
<dbReference type="SUPFAM" id="SSF53474">
    <property type="entry name" value="alpha/beta-Hydrolases"/>
    <property type="match status" value="1"/>
</dbReference>
<dbReference type="EMBL" id="CP060783">
    <property type="protein sequence ID" value="QNP48887.1"/>
    <property type="molecule type" value="Genomic_DNA"/>
</dbReference>
<keyword evidence="3" id="KW-1185">Reference proteome</keyword>
<dbReference type="GO" id="GO:0047372">
    <property type="term" value="F:monoacylglycerol lipase activity"/>
    <property type="evidence" value="ECO:0007669"/>
    <property type="project" value="TreeGrafter"/>
</dbReference>
<dbReference type="InterPro" id="IPR000073">
    <property type="entry name" value="AB_hydrolase_1"/>
</dbReference>
<proteinExistence type="predicted"/>
<dbReference type="AlphaFoldDB" id="A0A7H0GKS1"/>
<dbReference type="RefSeq" id="WP_187724479.1">
    <property type="nucleotide sequence ID" value="NZ_CP060783.1"/>
</dbReference>
<dbReference type="GO" id="GO:0046464">
    <property type="term" value="P:acylglycerol catabolic process"/>
    <property type="evidence" value="ECO:0007669"/>
    <property type="project" value="TreeGrafter"/>
</dbReference>
<evidence type="ECO:0000313" key="3">
    <source>
        <dbReference type="Proteomes" id="UP000516028"/>
    </source>
</evidence>
<dbReference type="GO" id="GO:0016020">
    <property type="term" value="C:membrane"/>
    <property type="evidence" value="ECO:0007669"/>
    <property type="project" value="TreeGrafter"/>
</dbReference>
<keyword evidence="2" id="KW-0378">Hydrolase</keyword>
<sequence>MHEEDQEVRTIPDEVTAQLARSRERTTQYAGRSVHWREWCREQDQVPLIALHGGHGSWLHWLRNIEAFSANYRVLLPDMPGFGESEDFDLAARDPARLDLLTEALCQGIRDLVGTLTPFHLIGFSFGGLIAGMVAARMPQIRTLTLLGTAGHGFRRASEPPMRNWRDFDGDQRKEVLRDNLQAFMLASPADETACWIHAQSCENTRFYSKSYSRKASLAASLGDVKAPVLMLWGENDVTAEPVMAAEQLAQNRTEREWMIIPSAGHWVQYEAAATVNVLLAYWLSQR</sequence>
<dbReference type="Proteomes" id="UP000516028">
    <property type="component" value="Chromosome"/>
</dbReference>
<protein>
    <submittedName>
        <fullName evidence="2">Alpha/beta hydrolase</fullName>
    </submittedName>
</protein>
<name>A0A7H0GKS1_9BURK</name>
<dbReference type="PRINTS" id="PR00111">
    <property type="entry name" value="ABHYDROLASE"/>
</dbReference>
<feature type="domain" description="AB hydrolase-1" evidence="1">
    <location>
        <begin position="49"/>
        <end position="276"/>
    </location>
</feature>
<dbReference type="Gene3D" id="3.40.50.1820">
    <property type="entry name" value="alpha/beta hydrolase"/>
    <property type="match status" value="1"/>
</dbReference>
<dbReference type="InterPro" id="IPR050266">
    <property type="entry name" value="AB_hydrolase_sf"/>
</dbReference>
<accession>A0A7H0GKS1</accession>
<reference evidence="2 3" key="1">
    <citation type="submission" date="2020-08" db="EMBL/GenBank/DDBJ databases">
        <title>Genome sequence of Diaphorobacter aerolatus KACC 16536T.</title>
        <authorList>
            <person name="Hyun D.-W."/>
            <person name="Bae J.-W."/>
        </authorList>
    </citation>
    <scope>NUCLEOTIDE SEQUENCE [LARGE SCALE GENOMIC DNA]</scope>
    <source>
        <strain evidence="2 3">KACC 16536</strain>
    </source>
</reference>
<evidence type="ECO:0000313" key="2">
    <source>
        <dbReference type="EMBL" id="QNP48887.1"/>
    </source>
</evidence>
<organism evidence="2 3">
    <name type="scientific">Diaphorobacter aerolatus</name>
    <dbReference type="NCBI Taxonomy" id="1288495"/>
    <lineage>
        <taxon>Bacteria</taxon>
        <taxon>Pseudomonadati</taxon>
        <taxon>Pseudomonadota</taxon>
        <taxon>Betaproteobacteria</taxon>
        <taxon>Burkholderiales</taxon>
        <taxon>Comamonadaceae</taxon>
        <taxon>Diaphorobacter</taxon>
    </lineage>
</organism>
<gene>
    <name evidence="2" type="ORF">H9K75_01395</name>
</gene>
<dbReference type="Pfam" id="PF12697">
    <property type="entry name" value="Abhydrolase_6"/>
    <property type="match status" value="1"/>
</dbReference>
<dbReference type="InterPro" id="IPR029058">
    <property type="entry name" value="AB_hydrolase_fold"/>
</dbReference>